<evidence type="ECO:0000313" key="2">
    <source>
        <dbReference type="Proteomes" id="UP000007952"/>
    </source>
</evidence>
<evidence type="ECO:0008006" key="3">
    <source>
        <dbReference type="Google" id="ProtNLM"/>
    </source>
</evidence>
<dbReference type="STRING" id="859194.MHF_0994"/>
<organism evidence="1 2">
    <name type="scientific">Mycoplasma haemofelis (strain Ohio2)</name>
    <dbReference type="NCBI Taxonomy" id="859194"/>
    <lineage>
        <taxon>Bacteria</taxon>
        <taxon>Bacillati</taxon>
        <taxon>Mycoplasmatota</taxon>
        <taxon>Mollicutes</taxon>
        <taxon>Mycoplasmataceae</taxon>
        <taxon>Mycoplasma</taxon>
    </lineage>
</organism>
<dbReference type="HOGENOM" id="CLU_098620_3_0_14"/>
<protein>
    <recommendedName>
        <fullName evidence="3">Lipoprotein</fullName>
    </recommendedName>
</protein>
<sequence length="211" mass="23379">MTKIQLATASGVGLCGVAGIGCGAYFLSENLNSYVDTTTLSPESKTIKSHLQGDGFVVLDVNGDDTHWTTLKGKYNELKGKLGSTADGDNPNIDETQLKSLCQAALEQEYAEGTTYDQTIKWCVVPTSVTDHLKRKGFTLVTAELLQNQKHKWMVDTYDNGHYKINGVESINKTASTLVTKCDEKGKKNNYEEGFYNDLVSIRQWCFIQYP</sequence>
<dbReference type="PROSITE" id="PS51257">
    <property type="entry name" value="PROKAR_LIPOPROTEIN"/>
    <property type="match status" value="1"/>
</dbReference>
<dbReference type="AlphaFoldDB" id="F6FJ51"/>
<proteinExistence type="predicted"/>
<evidence type="ECO:0000313" key="1">
    <source>
        <dbReference type="EMBL" id="AEG73249.1"/>
    </source>
</evidence>
<dbReference type="KEGG" id="mhf:MHF_0994"/>
<dbReference type="Proteomes" id="UP000007952">
    <property type="component" value="Chromosome"/>
</dbReference>
<dbReference type="BioCyc" id="MHAE859194:G1GR7-989-MONOMER"/>
<gene>
    <name evidence="1" type="ordered locus">MHF_0994</name>
</gene>
<name>F6FJ51_MYCHI</name>
<reference evidence="1 2" key="1">
    <citation type="journal article" date="2011" name="J. Bacteriol.">
        <title>Complete genome sequences of two hemotropic Mycoplasmas, Mycoplasma haemofelis strain Ohio2 and Mycoplasma suis strain Illinois.</title>
        <authorList>
            <person name="Messick J.B."/>
            <person name="Santos A.P."/>
            <person name="Guimaraes A.M."/>
        </authorList>
    </citation>
    <scope>NUCLEOTIDE SEQUENCE [LARGE SCALE GENOMIC DNA]</scope>
    <source>
        <strain evidence="1 2">Ohio2</strain>
    </source>
</reference>
<reference key="2">
    <citation type="submission" date="2011-05" db="EMBL/GenBank/DDBJ databases">
        <title>The Genome of Mycoplasma haemofelis Strain Ohio2, a pathogenic hemoplasma of the cat.</title>
        <authorList>
            <person name="Santos A.P."/>
            <person name="Guimaraes A.M.S."/>
            <person name="SanMiguel P.J."/>
            <person name="Martin S.W."/>
            <person name="Messick J.B."/>
        </authorList>
    </citation>
    <scope>NUCLEOTIDE SEQUENCE</scope>
    <source>
        <strain>Ohio2</strain>
    </source>
</reference>
<dbReference type="EMBL" id="CP002808">
    <property type="protein sequence ID" value="AEG73249.1"/>
    <property type="molecule type" value="Genomic_DNA"/>
</dbReference>
<accession>F6FJ51</accession>